<name>F2EL40_HORVV</name>
<protein>
    <submittedName>
        <fullName evidence="1">Predicted protein</fullName>
    </submittedName>
</protein>
<organism evidence="1">
    <name type="scientific">Hordeum vulgare subsp. vulgare</name>
    <name type="common">Domesticated barley</name>
    <dbReference type="NCBI Taxonomy" id="112509"/>
    <lineage>
        <taxon>Eukaryota</taxon>
        <taxon>Viridiplantae</taxon>
        <taxon>Streptophyta</taxon>
        <taxon>Embryophyta</taxon>
        <taxon>Tracheophyta</taxon>
        <taxon>Spermatophyta</taxon>
        <taxon>Magnoliopsida</taxon>
        <taxon>Liliopsida</taxon>
        <taxon>Poales</taxon>
        <taxon>Poaceae</taxon>
        <taxon>BOP clade</taxon>
        <taxon>Pooideae</taxon>
        <taxon>Triticodae</taxon>
        <taxon>Triticeae</taxon>
        <taxon>Hordeinae</taxon>
        <taxon>Hordeum</taxon>
    </lineage>
</organism>
<dbReference type="EMBL" id="AK376868">
    <property type="protein sequence ID" value="BAK08062.1"/>
    <property type="molecule type" value="mRNA"/>
</dbReference>
<dbReference type="AlphaFoldDB" id="F2EL40"/>
<reference evidence="1" key="1">
    <citation type="journal article" date="2011" name="Plant Physiol.">
        <title>Comprehensive sequence analysis of 24,783 barley full-length cDNAs derived from 12 clone libraries.</title>
        <authorList>
            <person name="Matsumoto T."/>
            <person name="Tanaka T."/>
            <person name="Sakai H."/>
            <person name="Amano N."/>
            <person name="Kanamori H."/>
            <person name="Kurita K."/>
            <person name="Kikuta A."/>
            <person name="Kamiya K."/>
            <person name="Yamamoto M."/>
            <person name="Ikawa H."/>
            <person name="Fujii N."/>
            <person name="Hori K."/>
            <person name="Itoh T."/>
            <person name="Sato K."/>
        </authorList>
    </citation>
    <scope>NUCLEOTIDE SEQUENCE</scope>
    <source>
        <tissue evidence="1">Flower</tissue>
    </source>
</reference>
<sequence length="118" mass="13065">MAMLRSAAAVRLALRQSGPAARFCGKVGRRNPASNLTTTRNYDNYDTSKMCEFSKEDFAGCTVMDFMIGTFACGIALVFRHYTTPPYEKGSKYNTASCEIKSTSDTCQHGQHGREKTE</sequence>
<accession>F2EL40</accession>
<proteinExistence type="evidence at transcript level"/>
<evidence type="ECO:0000313" key="1">
    <source>
        <dbReference type="EMBL" id="BAK08062.1"/>
    </source>
</evidence>